<evidence type="ECO:0000313" key="2">
    <source>
        <dbReference type="EMBL" id="GAE46357.1"/>
    </source>
</evidence>
<organism evidence="2 3">
    <name type="scientific">Mesobacillus boroniphilus JCM 21738</name>
    <dbReference type="NCBI Taxonomy" id="1294265"/>
    <lineage>
        <taxon>Bacteria</taxon>
        <taxon>Bacillati</taxon>
        <taxon>Bacillota</taxon>
        <taxon>Bacilli</taxon>
        <taxon>Bacillales</taxon>
        <taxon>Bacillaceae</taxon>
        <taxon>Mesobacillus</taxon>
    </lineage>
</organism>
<name>W4RQG2_9BACI</name>
<keyword evidence="1" id="KW-0812">Transmembrane</keyword>
<sequence>MNKTVKAIGVIAISILIFLGGYFAGINNRETTREVRIGYQDSADPNRIDYSTIFSDTKNQTIIDNFLMIYLQKEKLENVDINMESPDILIMVLNPKRSVGLIDSKVWFTSEGAVIAERVGESWEQVDYFIIDQSDADYIKKVIDGQEG</sequence>
<dbReference type="Proteomes" id="UP000018949">
    <property type="component" value="Unassembled WGS sequence"/>
</dbReference>
<keyword evidence="3" id="KW-1185">Reference proteome</keyword>
<dbReference type="AlphaFoldDB" id="W4RQG2"/>
<gene>
    <name evidence="2" type="ORF">JCM21738_3252</name>
</gene>
<evidence type="ECO:0000256" key="1">
    <source>
        <dbReference type="SAM" id="Phobius"/>
    </source>
</evidence>
<evidence type="ECO:0000313" key="3">
    <source>
        <dbReference type="Proteomes" id="UP000018949"/>
    </source>
</evidence>
<accession>W4RQG2</accession>
<keyword evidence="1" id="KW-0472">Membrane</keyword>
<protein>
    <submittedName>
        <fullName evidence="2">Uncharacterized protein</fullName>
    </submittedName>
</protein>
<dbReference type="eggNOG" id="ENOG5034669">
    <property type="taxonomic scope" value="Bacteria"/>
</dbReference>
<reference evidence="2 3" key="1">
    <citation type="submission" date="2013-12" db="EMBL/GenBank/DDBJ databases">
        <title>NBRP : Genome information of microbial organism related human and environment.</title>
        <authorList>
            <person name="Hattori M."/>
            <person name="Oshima K."/>
            <person name="Inaba H."/>
            <person name="Suda W."/>
            <person name="Sakamoto M."/>
            <person name="Iino T."/>
            <person name="Kitahara M."/>
            <person name="Oshida Y."/>
            <person name="Iida T."/>
            <person name="Kudo T."/>
            <person name="Itoh T."/>
            <person name="Ahmed I."/>
            <person name="Ohkuma M."/>
        </authorList>
    </citation>
    <scope>NUCLEOTIDE SEQUENCE [LARGE SCALE GENOMIC DNA]</scope>
    <source>
        <strain evidence="2 3">JCM 21738</strain>
    </source>
</reference>
<keyword evidence="1" id="KW-1133">Transmembrane helix</keyword>
<comment type="caution">
    <text evidence="2">The sequence shown here is derived from an EMBL/GenBank/DDBJ whole genome shotgun (WGS) entry which is preliminary data.</text>
</comment>
<proteinExistence type="predicted"/>
<feature type="transmembrane region" description="Helical" evidence="1">
    <location>
        <begin position="7"/>
        <end position="26"/>
    </location>
</feature>
<dbReference type="EMBL" id="BAUW01000042">
    <property type="protein sequence ID" value="GAE46357.1"/>
    <property type="molecule type" value="Genomic_DNA"/>
</dbReference>
<dbReference type="RefSeq" id="WP_023626083.1">
    <property type="nucleotide sequence ID" value="NZ_BAUW01000042.1"/>
</dbReference>